<evidence type="ECO:0000313" key="2">
    <source>
        <dbReference type="EMBL" id="VUZ53809.1"/>
    </source>
</evidence>
<protein>
    <submittedName>
        <fullName evidence="2">Uncharacterized protein</fullName>
    </submittedName>
</protein>
<evidence type="ECO:0000313" key="3">
    <source>
        <dbReference type="Proteomes" id="UP000321570"/>
    </source>
</evidence>
<keyword evidence="1" id="KW-0472">Membrane</keyword>
<proteinExistence type="predicted"/>
<evidence type="ECO:0000256" key="1">
    <source>
        <dbReference type="SAM" id="Phobius"/>
    </source>
</evidence>
<dbReference type="EMBL" id="CABIJS010000577">
    <property type="protein sequence ID" value="VUZ53809.1"/>
    <property type="molecule type" value="Genomic_DNA"/>
</dbReference>
<sequence length="766" mass="87636">MAASPKHILTWLQREHCLRYRLSSSCSGSITHTIEIESGLFEICGLMQQKAFCGLYTASAQGMLSAVSEKRVADELVNRGFEPSFLQHADDTTVIVKQSHGEDQQPLIILRRGYSQNFSALHQSGLNPNWWGEQIFSRNFQLPQSQHFELIHQRMHNRHHFLFFNRAQSFLNTLDDFLPPIRPKIELQSAMAVRFCLNDIGFRMPDNGLPVFTTLLKVKLTCRVRIQSLEHQEAFFSRSRQVHSLEIWMTIQLKRLELKWAYIVAHNLEQLPEEDHSVVNFDHIVTSSSFIGADKDLYFVGLFAPSKFSRPLQRLRRTVNISESPMALCIFRRSDLDSLLNEAPLVVQMQNEPIKELLALNRTKLGKVVDSSRFMKINKSEEYLNSFQHCRRTKNHAAIKGIFVGEPWKPMSNGEALAILQTRERFAAMLVDSADSFSDLPRRKLTQGQEICILYLFTESSNLMVFLISKRDLFQFNTYNGKSNLTKSNLQDLLLIGGIELLFSVVLSPAFVSPFIRMEFTAFREITISDHQRLAVVDLKSCFTASFYDYPEFTSAKYLSIEKDTEIYNSEVFRWRTVKLACQLPHETGTFNTTLPARRFIAITKIQPPTSPSSSSVTSQKSVLLPIVWVLSILSVILSIFCFCLLLAYIRSKHSYLRKIISLRETTVGSNAHCHQNTFQGREMITEVVNLSQPSAVLDPDCSLSTLIPSDHQTKVTNSLDIMAVSEPRSKTRSYPVATFIPSLPMRNRQLNNDLELRTFKVTPIR</sequence>
<accession>A0A564Z3C8</accession>
<keyword evidence="1" id="KW-0812">Transmembrane</keyword>
<feature type="transmembrane region" description="Helical" evidence="1">
    <location>
        <begin position="623"/>
        <end position="650"/>
    </location>
</feature>
<gene>
    <name evidence="2" type="ORF">WMSIL1_LOCUS12097</name>
</gene>
<keyword evidence="3" id="KW-1185">Reference proteome</keyword>
<dbReference type="InterPro" id="IPR015943">
    <property type="entry name" value="WD40/YVTN_repeat-like_dom_sf"/>
</dbReference>
<keyword evidence="1" id="KW-1133">Transmembrane helix</keyword>
<reference evidence="2 3" key="1">
    <citation type="submission" date="2019-07" db="EMBL/GenBank/DDBJ databases">
        <authorList>
            <person name="Jastrzebski P J."/>
            <person name="Paukszto L."/>
            <person name="Jastrzebski P J."/>
        </authorList>
    </citation>
    <scope>NUCLEOTIDE SEQUENCE [LARGE SCALE GENOMIC DNA]</scope>
    <source>
        <strain evidence="2 3">WMS-il1</strain>
    </source>
</reference>
<dbReference type="Gene3D" id="2.130.10.10">
    <property type="entry name" value="YVTN repeat-like/Quinoprotein amine dehydrogenase"/>
    <property type="match status" value="1"/>
</dbReference>
<dbReference type="Proteomes" id="UP000321570">
    <property type="component" value="Unassembled WGS sequence"/>
</dbReference>
<name>A0A564Z3C8_HYMDI</name>
<dbReference type="AlphaFoldDB" id="A0A564Z3C8"/>
<organism evidence="2 3">
    <name type="scientific">Hymenolepis diminuta</name>
    <name type="common">Rat tapeworm</name>
    <dbReference type="NCBI Taxonomy" id="6216"/>
    <lineage>
        <taxon>Eukaryota</taxon>
        <taxon>Metazoa</taxon>
        <taxon>Spiralia</taxon>
        <taxon>Lophotrochozoa</taxon>
        <taxon>Platyhelminthes</taxon>
        <taxon>Cestoda</taxon>
        <taxon>Eucestoda</taxon>
        <taxon>Cyclophyllidea</taxon>
        <taxon>Hymenolepididae</taxon>
        <taxon>Hymenolepis</taxon>
    </lineage>
</organism>